<gene>
    <name evidence="2" type="ORF">Tci_288020</name>
</gene>
<proteinExistence type="predicted"/>
<evidence type="ECO:0000313" key="2">
    <source>
        <dbReference type="EMBL" id="GEX16045.1"/>
    </source>
</evidence>
<comment type="caution">
    <text evidence="2">The sequence shown here is derived from an EMBL/GenBank/DDBJ whole genome shotgun (WGS) entry which is preliminary data.</text>
</comment>
<evidence type="ECO:0000256" key="1">
    <source>
        <dbReference type="SAM" id="MobiDB-lite"/>
    </source>
</evidence>
<dbReference type="EMBL" id="BKCJ010092717">
    <property type="protein sequence ID" value="GEX16045.1"/>
    <property type="molecule type" value="Genomic_DNA"/>
</dbReference>
<organism evidence="2">
    <name type="scientific">Tanacetum cinerariifolium</name>
    <name type="common">Dalmatian daisy</name>
    <name type="synonym">Chrysanthemum cinerariifolium</name>
    <dbReference type="NCBI Taxonomy" id="118510"/>
    <lineage>
        <taxon>Eukaryota</taxon>
        <taxon>Viridiplantae</taxon>
        <taxon>Streptophyta</taxon>
        <taxon>Embryophyta</taxon>
        <taxon>Tracheophyta</taxon>
        <taxon>Spermatophyta</taxon>
        <taxon>Magnoliopsida</taxon>
        <taxon>eudicotyledons</taxon>
        <taxon>Gunneridae</taxon>
        <taxon>Pentapetalae</taxon>
        <taxon>asterids</taxon>
        <taxon>campanulids</taxon>
        <taxon>Asterales</taxon>
        <taxon>Asteraceae</taxon>
        <taxon>Asteroideae</taxon>
        <taxon>Anthemideae</taxon>
        <taxon>Anthemidinae</taxon>
        <taxon>Tanacetum</taxon>
    </lineage>
</organism>
<dbReference type="AlphaFoldDB" id="A0A699H312"/>
<feature type="compositionally biased region" description="Basic and acidic residues" evidence="1">
    <location>
        <begin position="1"/>
        <end position="22"/>
    </location>
</feature>
<protein>
    <submittedName>
        <fullName evidence="2">Uncharacterized protein</fullName>
    </submittedName>
</protein>
<name>A0A699H312_TANCI</name>
<feature type="region of interest" description="Disordered" evidence="1">
    <location>
        <begin position="1"/>
        <end position="58"/>
    </location>
</feature>
<reference evidence="2" key="1">
    <citation type="journal article" date="2019" name="Sci. Rep.">
        <title>Draft genome of Tanacetum cinerariifolium, the natural source of mosquito coil.</title>
        <authorList>
            <person name="Yamashiro T."/>
            <person name="Shiraishi A."/>
            <person name="Satake H."/>
            <person name="Nakayama K."/>
        </authorList>
    </citation>
    <scope>NUCLEOTIDE SEQUENCE</scope>
</reference>
<sequence>MEDSDSVSKDAEDEGPTVHDEDPAAGDEGLAVGDEGPGQSSRSITESERPKRVSALRHPILTTKIDPKDGIFYINVPTYPPLAPPTQTPPSPEWSSGSLPISPAPFILLLPISSHMIPLTVPSLVASPATVEIEVFLTELGARVEMQGGLIRNHTIAKERRAWLDLAEIVDSKRRGQEPRGDV</sequence>
<accession>A0A699H312</accession>